<keyword evidence="1" id="KW-0812">Transmembrane</keyword>
<keyword evidence="1" id="KW-0472">Membrane</keyword>
<sequence length="88" mass="9394">MQRLLWILLAAIALLLVILVSNGNAPLFGLPSDSIAETAYLGMWGGVIAAGLLGSGIRLGNFIRNMLIWLAIIAGLMVGYHYFHSGLV</sequence>
<feature type="transmembrane region" description="Helical" evidence="1">
    <location>
        <begin position="66"/>
        <end position="83"/>
    </location>
</feature>
<dbReference type="Proteomes" id="UP001596042">
    <property type="component" value="Unassembled WGS sequence"/>
</dbReference>
<keyword evidence="3" id="KW-1185">Reference proteome</keyword>
<evidence type="ECO:0000313" key="3">
    <source>
        <dbReference type="Proteomes" id="UP001596042"/>
    </source>
</evidence>
<feature type="transmembrane region" description="Helical" evidence="1">
    <location>
        <begin position="39"/>
        <end position="59"/>
    </location>
</feature>
<reference evidence="3" key="1">
    <citation type="journal article" date="2019" name="Int. J. Syst. Evol. Microbiol.">
        <title>The Global Catalogue of Microorganisms (GCM) 10K type strain sequencing project: providing services to taxonomists for standard genome sequencing and annotation.</title>
        <authorList>
            <consortium name="The Broad Institute Genomics Platform"/>
            <consortium name="The Broad Institute Genome Sequencing Center for Infectious Disease"/>
            <person name="Wu L."/>
            <person name="Ma J."/>
        </authorList>
    </citation>
    <scope>NUCLEOTIDE SEQUENCE [LARGE SCALE GENOMIC DNA]</scope>
    <source>
        <strain evidence="3">CGMCC 1.15731</strain>
    </source>
</reference>
<organism evidence="2 3">
    <name type="scientific">Daeguia caeni</name>
    <dbReference type="NCBI Taxonomy" id="439612"/>
    <lineage>
        <taxon>Bacteria</taxon>
        <taxon>Pseudomonadati</taxon>
        <taxon>Pseudomonadota</taxon>
        <taxon>Alphaproteobacteria</taxon>
        <taxon>Hyphomicrobiales</taxon>
        <taxon>Brucellaceae</taxon>
        <taxon>Daeguia</taxon>
    </lineage>
</organism>
<accession>A0ABV9H6X9</accession>
<protein>
    <submittedName>
        <fullName evidence="2">Uncharacterized protein</fullName>
    </submittedName>
</protein>
<evidence type="ECO:0000313" key="2">
    <source>
        <dbReference type="EMBL" id="MFC4625311.1"/>
    </source>
</evidence>
<comment type="caution">
    <text evidence="2">The sequence shown here is derived from an EMBL/GenBank/DDBJ whole genome shotgun (WGS) entry which is preliminary data.</text>
</comment>
<keyword evidence="1" id="KW-1133">Transmembrane helix</keyword>
<proteinExistence type="predicted"/>
<gene>
    <name evidence="2" type="ORF">ACFO1V_08760</name>
</gene>
<evidence type="ECO:0000256" key="1">
    <source>
        <dbReference type="SAM" id="Phobius"/>
    </source>
</evidence>
<dbReference type="RefSeq" id="WP_374829350.1">
    <property type="nucleotide sequence ID" value="NZ_JBHEEZ010000001.1"/>
</dbReference>
<dbReference type="EMBL" id="JBHSEL010000053">
    <property type="protein sequence ID" value="MFC4625311.1"/>
    <property type="molecule type" value="Genomic_DNA"/>
</dbReference>
<name>A0ABV9H6X9_9HYPH</name>